<accession>A0AAD7NBC3</accession>
<keyword evidence="5" id="KW-1185">Reference proteome</keyword>
<dbReference type="EMBL" id="JARKIB010000056">
    <property type="protein sequence ID" value="KAJ7753161.1"/>
    <property type="molecule type" value="Genomic_DNA"/>
</dbReference>
<feature type="compositionally biased region" description="Pro residues" evidence="1">
    <location>
        <begin position="1"/>
        <end position="11"/>
    </location>
</feature>
<feature type="transmembrane region" description="Helical" evidence="2">
    <location>
        <begin position="268"/>
        <end position="293"/>
    </location>
</feature>
<dbReference type="InterPro" id="IPR045338">
    <property type="entry name" value="DUF6535"/>
</dbReference>
<dbReference type="Proteomes" id="UP001215598">
    <property type="component" value="Unassembled WGS sequence"/>
</dbReference>
<organism evidence="4 5">
    <name type="scientific">Mycena metata</name>
    <dbReference type="NCBI Taxonomy" id="1033252"/>
    <lineage>
        <taxon>Eukaryota</taxon>
        <taxon>Fungi</taxon>
        <taxon>Dikarya</taxon>
        <taxon>Basidiomycota</taxon>
        <taxon>Agaricomycotina</taxon>
        <taxon>Agaricomycetes</taxon>
        <taxon>Agaricomycetidae</taxon>
        <taxon>Agaricales</taxon>
        <taxon>Marasmiineae</taxon>
        <taxon>Mycenaceae</taxon>
        <taxon>Mycena</taxon>
    </lineage>
</organism>
<keyword evidence="2" id="KW-0812">Transmembrane</keyword>
<gene>
    <name evidence="4" type="ORF">B0H16DRAFT_1544656</name>
</gene>
<reference evidence="4" key="1">
    <citation type="submission" date="2023-03" db="EMBL/GenBank/DDBJ databases">
        <title>Massive genome expansion in bonnet fungi (Mycena s.s.) driven by repeated elements and novel gene families across ecological guilds.</title>
        <authorList>
            <consortium name="Lawrence Berkeley National Laboratory"/>
            <person name="Harder C.B."/>
            <person name="Miyauchi S."/>
            <person name="Viragh M."/>
            <person name="Kuo A."/>
            <person name="Thoen E."/>
            <person name="Andreopoulos B."/>
            <person name="Lu D."/>
            <person name="Skrede I."/>
            <person name="Drula E."/>
            <person name="Henrissat B."/>
            <person name="Morin E."/>
            <person name="Kohler A."/>
            <person name="Barry K."/>
            <person name="LaButti K."/>
            <person name="Morin E."/>
            <person name="Salamov A."/>
            <person name="Lipzen A."/>
            <person name="Mereny Z."/>
            <person name="Hegedus B."/>
            <person name="Baldrian P."/>
            <person name="Stursova M."/>
            <person name="Weitz H."/>
            <person name="Taylor A."/>
            <person name="Grigoriev I.V."/>
            <person name="Nagy L.G."/>
            <person name="Martin F."/>
            <person name="Kauserud H."/>
        </authorList>
    </citation>
    <scope>NUCLEOTIDE SEQUENCE</scope>
    <source>
        <strain evidence="4">CBHHK182m</strain>
    </source>
</reference>
<feature type="transmembrane region" description="Helical" evidence="2">
    <location>
        <begin position="235"/>
        <end position="262"/>
    </location>
</feature>
<dbReference type="AlphaFoldDB" id="A0AAD7NBC3"/>
<protein>
    <recommendedName>
        <fullName evidence="3">DUF6535 domain-containing protein</fullName>
    </recommendedName>
</protein>
<feature type="transmembrane region" description="Helical" evidence="2">
    <location>
        <begin position="117"/>
        <end position="134"/>
    </location>
</feature>
<proteinExistence type="predicted"/>
<evidence type="ECO:0000313" key="5">
    <source>
        <dbReference type="Proteomes" id="UP001215598"/>
    </source>
</evidence>
<keyword evidence="2" id="KW-0472">Membrane</keyword>
<sequence length="974" mass="108159">MAELSPIPPEDTPAVDSADNGSTEESELPTAAQAESPLPFQAAPSNGEEQLQRIVGAIEEQSACLKTVLESLTQTIEAGHPQIQSTDKKIAFWTAYKGLADEFDKEFQAKYGSDLDSALIFAGLFPAVSSAFIIQIQPQLQPDPNAATQALLAVLVGNITGITVSAPPPSGPSNSIVVVQSFLYFSLSSTLLAALLAVLGKQWLLHYDSAGTKGSIEQRGIERQKKIDGIQRWKFGIVMQICPLLIQFSLLLFAVALSIYLWTIHLVLAGIALALTLLGCMLYSVMITLALIFPDSPFQTPFTGLLKVFLSSILFQGPLWEFRLWVQRRIMNTAFGELYTTVSQIFLGLNRHISLLPIFSNSGSDRGTSTPGPMFSPPPPLSPEAVAIIWTLGTSTDPMVVEAAAALVPEFQWWSPPFDVEPVFTRLNDVYRSCFDYDGGIPTRSLDRATNCIRALGIFDAACHTYVYFWGAPEPLRSMICSVLAVRYNEPRFLTDRHVVLTPWCLRLIAHGLPFEGINLLRGSPKSANVTVSVQNQADFAEFLFCLNSFFTPPHAQDCSLPDKSNFTTLLTTRLFEHLSQLVTGSRPVDEALATDLLLHTAQLAKKIRVYANKMDSQCVNAALRLCSTSHLSSQAKLAALRLLRVSFSWQLSSESTNIVEVSWIHSLLGEADHSEDAVHDLVQVLWCCRPNFGKVTPASLQKILGTLITSEGGDMASSILCSSENWFTDPDLGPILEAQSTQIWSVLAEGLDCVILGTKLLHLPKWKLVISQNLPAFLDLYDDYEFFLDQHYEQAVRLLLSTVWEVDDEQMEKFGAEKANAIAFSLLAKQWDGVTHPDFLDTVRHKQNLKLLQCTVRVMFYTRLDRWYDNLLQPSQSFKDTMMLPLGEALRAAGARVKADMESEATINQTQMDALDLVADILLKLGSFTEGELRNGTKLAKLEREHWIGLRDSFLVDIKKLEKMWKEEREEEE</sequence>
<keyword evidence="2" id="KW-1133">Transmembrane helix</keyword>
<name>A0AAD7NBC3_9AGAR</name>
<evidence type="ECO:0000313" key="4">
    <source>
        <dbReference type="EMBL" id="KAJ7753161.1"/>
    </source>
</evidence>
<comment type="caution">
    <text evidence="4">The sequence shown here is derived from an EMBL/GenBank/DDBJ whole genome shotgun (WGS) entry which is preliminary data.</text>
</comment>
<feature type="transmembrane region" description="Helical" evidence="2">
    <location>
        <begin position="178"/>
        <end position="199"/>
    </location>
</feature>
<feature type="transmembrane region" description="Helical" evidence="2">
    <location>
        <begin position="146"/>
        <end position="166"/>
    </location>
</feature>
<evidence type="ECO:0000256" key="2">
    <source>
        <dbReference type="SAM" id="Phobius"/>
    </source>
</evidence>
<evidence type="ECO:0000256" key="1">
    <source>
        <dbReference type="SAM" id="MobiDB-lite"/>
    </source>
</evidence>
<evidence type="ECO:0000259" key="3">
    <source>
        <dbReference type="Pfam" id="PF20153"/>
    </source>
</evidence>
<feature type="region of interest" description="Disordered" evidence="1">
    <location>
        <begin position="1"/>
        <end position="46"/>
    </location>
</feature>
<dbReference type="Pfam" id="PF20153">
    <property type="entry name" value="DUF6535"/>
    <property type="match status" value="1"/>
</dbReference>
<feature type="domain" description="DUF6535" evidence="3">
    <location>
        <begin position="93"/>
        <end position="263"/>
    </location>
</feature>